<dbReference type="Proteomes" id="UP000234632">
    <property type="component" value="Unassembled WGS sequence"/>
</dbReference>
<protein>
    <submittedName>
        <fullName evidence="1">Uncharacterized protein</fullName>
    </submittedName>
</protein>
<gene>
    <name evidence="1" type="ORF">AUQ48_16555</name>
</gene>
<evidence type="ECO:0000313" key="2">
    <source>
        <dbReference type="Proteomes" id="UP000234632"/>
    </source>
</evidence>
<reference evidence="1 2" key="1">
    <citation type="submission" date="2015-12" db="EMBL/GenBank/DDBJ databases">
        <authorList>
            <person name="Shamseldin A."/>
            <person name="Moawad H."/>
            <person name="Abd El-Rahim W.M."/>
            <person name="Sadowsky M.J."/>
        </authorList>
    </citation>
    <scope>NUCLEOTIDE SEQUENCE [LARGE SCALE GENOMIC DNA]</scope>
    <source>
        <strain evidence="1 2">S43</strain>
    </source>
</reference>
<sequence>MVVRTGVVHAHLVDEFLIGGVNAEQDVFAPHQLHVETSLGLVAQVVHHAGQHDDEAVAGVNGFGGDTGEVGGFTALHVAHDQPLGLVDLSSSRVRQASDDFVGALIQILGCLLAEFLRHDLL</sequence>
<organism evidence="1 2">
    <name type="scientific">Kocuria flava</name>
    <dbReference type="NCBI Taxonomy" id="446860"/>
    <lineage>
        <taxon>Bacteria</taxon>
        <taxon>Bacillati</taxon>
        <taxon>Actinomycetota</taxon>
        <taxon>Actinomycetes</taxon>
        <taxon>Micrococcales</taxon>
        <taxon>Micrococcaceae</taxon>
        <taxon>Kocuria</taxon>
    </lineage>
</organism>
<accession>A0A2N4SY64</accession>
<name>A0A2N4SY64_9MICC</name>
<dbReference type="AlphaFoldDB" id="A0A2N4SY64"/>
<comment type="caution">
    <text evidence="1">The sequence shown here is derived from an EMBL/GenBank/DDBJ whole genome shotgun (WGS) entry which is preliminary data.</text>
</comment>
<evidence type="ECO:0000313" key="1">
    <source>
        <dbReference type="EMBL" id="PLC10915.1"/>
    </source>
</evidence>
<dbReference type="EMBL" id="LOMZ01000002">
    <property type="protein sequence ID" value="PLC10915.1"/>
    <property type="molecule type" value="Genomic_DNA"/>
</dbReference>
<proteinExistence type="predicted"/>